<evidence type="ECO:0000313" key="2">
    <source>
        <dbReference type="Proteomes" id="UP000541857"/>
    </source>
</evidence>
<gene>
    <name evidence="1" type="primary">pxpA</name>
    <name evidence="1" type="ORF">H3Z82_07000</name>
</gene>
<dbReference type="Pfam" id="PF03746">
    <property type="entry name" value="LamB_YcsF"/>
    <property type="match status" value="1"/>
</dbReference>
<dbReference type="EC" id="3.5.2.9" evidence="1"/>
<reference evidence="1 2" key="1">
    <citation type="submission" date="2020-07" db="EMBL/GenBank/DDBJ databases">
        <title>Bacterium isolated from marine sediment.</title>
        <authorList>
            <person name="Shang D."/>
        </authorList>
    </citation>
    <scope>NUCLEOTIDE SEQUENCE [LARGE SCALE GENOMIC DNA]</scope>
    <source>
        <strain evidence="1 2">F6074</strain>
    </source>
</reference>
<organism evidence="1 2">
    <name type="scientific">Gelidibacter maritimus</name>
    <dbReference type="NCBI Taxonomy" id="2761487"/>
    <lineage>
        <taxon>Bacteria</taxon>
        <taxon>Pseudomonadati</taxon>
        <taxon>Bacteroidota</taxon>
        <taxon>Flavobacteriia</taxon>
        <taxon>Flavobacteriales</taxon>
        <taxon>Flavobacteriaceae</taxon>
        <taxon>Gelidibacter</taxon>
    </lineage>
</organism>
<keyword evidence="1" id="KW-0378">Hydrolase</keyword>
<dbReference type="RefSeq" id="WP_182204118.1">
    <property type="nucleotide sequence ID" value="NZ_JACGLT010000004.1"/>
</dbReference>
<dbReference type="CDD" id="cd10801">
    <property type="entry name" value="LamB_YcsF_like_1"/>
    <property type="match status" value="1"/>
</dbReference>
<protein>
    <submittedName>
        <fullName evidence="1">5-oxoprolinase subunit PxpA</fullName>
        <ecNumber evidence="1">3.5.2.9</ecNumber>
    </submittedName>
</protein>
<comment type="caution">
    <text evidence="1">The sequence shown here is derived from an EMBL/GenBank/DDBJ whole genome shotgun (WGS) entry which is preliminary data.</text>
</comment>
<dbReference type="GO" id="GO:0005975">
    <property type="term" value="P:carbohydrate metabolic process"/>
    <property type="evidence" value="ECO:0007669"/>
    <property type="project" value="InterPro"/>
</dbReference>
<dbReference type="GO" id="GO:0017168">
    <property type="term" value="F:5-oxoprolinase (ATP-hydrolyzing) activity"/>
    <property type="evidence" value="ECO:0007669"/>
    <property type="project" value="UniProtKB-EC"/>
</dbReference>
<dbReference type="AlphaFoldDB" id="A0A7W2M4A0"/>
<dbReference type="EMBL" id="JACGLT010000004">
    <property type="protein sequence ID" value="MBA6152469.1"/>
    <property type="molecule type" value="Genomic_DNA"/>
</dbReference>
<dbReference type="Proteomes" id="UP000541857">
    <property type="component" value="Unassembled WGS sequence"/>
</dbReference>
<name>A0A7W2M4A0_9FLAO</name>
<dbReference type="NCBIfam" id="NF003816">
    <property type="entry name" value="PRK05406.1-5"/>
    <property type="match status" value="1"/>
</dbReference>
<sequence>MSKENQIISVDINADVGEGLDNEAQLMPFLSSCNIACGGHAGNEMTMASVVKLAKRHQVKIGAHPSFPDKANFGRLAMDISSEKLLGSLKSQVNNLIKILKAENELLHHIKPHGALYNLANTEKTYAEVVISLMKHYDKSVKLYAPYGSIVSKMAEKNGITVIYEVFADRNYNDDLTLVSRSHPNALIEDAAELSDHVLFMLQHHKVKTISGTEKEIKVDTICIHGDHPQAEQHLQILTAELNKKGIQIK</sequence>
<dbReference type="SUPFAM" id="SSF88713">
    <property type="entry name" value="Glycoside hydrolase/deacetylase"/>
    <property type="match status" value="1"/>
</dbReference>
<dbReference type="InterPro" id="IPR005501">
    <property type="entry name" value="LamB/YcsF/PxpA-like"/>
</dbReference>
<proteinExistence type="predicted"/>
<dbReference type="PANTHER" id="PTHR30292">
    <property type="entry name" value="UNCHARACTERIZED PROTEIN YBGL-RELATED"/>
    <property type="match status" value="1"/>
</dbReference>
<dbReference type="Gene3D" id="3.20.20.370">
    <property type="entry name" value="Glycoside hydrolase/deacetylase"/>
    <property type="match status" value="1"/>
</dbReference>
<accession>A0A7W2M4A0</accession>
<dbReference type="InterPro" id="IPR011330">
    <property type="entry name" value="Glyco_hydro/deAcase_b/a-brl"/>
</dbReference>
<keyword evidence="2" id="KW-1185">Reference proteome</keyword>
<evidence type="ECO:0000313" key="1">
    <source>
        <dbReference type="EMBL" id="MBA6152469.1"/>
    </source>
</evidence>
<dbReference type="NCBIfam" id="NF003814">
    <property type="entry name" value="PRK05406.1-3"/>
    <property type="match status" value="1"/>
</dbReference>
<dbReference type="PANTHER" id="PTHR30292:SF0">
    <property type="entry name" value="5-OXOPROLINASE SUBUNIT A"/>
    <property type="match status" value="1"/>
</dbReference>